<dbReference type="EMBL" id="BARV01023855">
    <property type="protein sequence ID" value="GAI41567.1"/>
    <property type="molecule type" value="Genomic_DNA"/>
</dbReference>
<keyword evidence="2" id="KW-0479">Metal-binding</keyword>
<organism evidence="6">
    <name type="scientific">marine sediment metagenome</name>
    <dbReference type="NCBI Taxonomy" id="412755"/>
    <lineage>
        <taxon>unclassified sequences</taxon>
        <taxon>metagenomes</taxon>
        <taxon>ecological metagenomes</taxon>
    </lineage>
</organism>
<keyword evidence="3" id="KW-0862">Zinc</keyword>
<proteinExistence type="predicted"/>
<evidence type="ECO:0000256" key="4">
    <source>
        <dbReference type="ARBA" id="ARBA00023002"/>
    </source>
</evidence>
<name>X1NC38_9ZZZZ</name>
<gene>
    <name evidence="6" type="ORF">S06H3_39059</name>
</gene>
<evidence type="ECO:0000259" key="5">
    <source>
        <dbReference type="Pfam" id="PF16912"/>
    </source>
</evidence>
<protein>
    <recommendedName>
        <fullName evidence="5">Glucose dehydrogenase C-terminal domain-containing protein</fullName>
    </recommendedName>
</protein>
<dbReference type="GO" id="GO:0016491">
    <property type="term" value="F:oxidoreductase activity"/>
    <property type="evidence" value="ECO:0007669"/>
    <property type="project" value="UniProtKB-KW"/>
</dbReference>
<dbReference type="Gene3D" id="3.90.180.10">
    <property type="entry name" value="Medium-chain alcohol dehydrogenases, catalytic domain"/>
    <property type="match status" value="1"/>
</dbReference>
<feature type="domain" description="Glucose dehydrogenase C-terminal" evidence="5">
    <location>
        <begin position="1"/>
        <end position="60"/>
    </location>
</feature>
<sequence>IFGSVNSNKSHFEMGIKDMLEIKSKYEKILDRLITKKLKLADFEQAFKVGGGDIKSIISFG</sequence>
<evidence type="ECO:0000256" key="2">
    <source>
        <dbReference type="ARBA" id="ARBA00022723"/>
    </source>
</evidence>
<dbReference type="GO" id="GO:0046872">
    <property type="term" value="F:metal ion binding"/>
    <property type="evidence" value="ECO:0007669"/>
    <property type="project" value="UniProtKB-KW"/>
</dbReference>
<dbReference type="AlphaFoldDB" id="X1NC38"/>
<evidence type="ECO:0000256" key="1">
    <source>
        <dbReference type="ARBA" id="ARBA00001947"/>
    </source>
</evidence>
<dbReference type="Pfam" id="PF16912">
    <property type="entry name" value="Glu_dehyd_C"/>
    <property type="match status" value="1"/>
</dbReference>
<comment type="caution">
    <text evidence="6">The sequence shown here is derived from an EMBL/GenBank/DDBJ whole genome shotgun (WGS) entry which is preliminary data.</text>
</comment>
<accession>X1NC38</accession>
<comment type="cofactor">
    <cofactor evidence="1">
        <name>Zn(2+)</name>
        <dbReference type="ChEBI" id="CHEBI:29105"/>
    </cofactor>
</comment>
<evidence type="ECO:0000313" key="6">
    <source>
        <dbReference type="EMBL" id="GAI41567.1"/>
    </source>
</evidence>
<feature type="non-terminal residue" evidence="6">
    <location>
        <position position="1"/>
    </location>
</feature>
<reference evidence="6" key="1">
    <citation type="journal article" date="2014" name="Front. Microbiol.">
        <title>High frequency of phylogenetically diverse reductive dehalogenase-homologous genes in deep subseafloor sedimentary metagenomes.</title>
        <authorList>
            <person name="Kawai M."/>
            <person name="Futagami T."/>
            <person name="Toyoda A."/>
            <person name="Takaki Y."/>
            <person name="Nishi S."/>
            <person name="Hori S."/>
            <person name="Arai W."/>
            <person name="Tsubouchi T."/>
            <person name="Morono Y."/>
            <person name="Uchiyama I."/>
            <person name="Ito T."/>
            <person name="Fujiyama A."/>
            <person name="Inagaki F."/>
            <person name="Takami H."/>
        </authorList>
    </citation>
    <scope>NUCLEOTIDE SEQUENCE</scope>
    <source>
        <strain evidence="6">Expedition CK06-06</strain>
    </source>
</reference>
<dbReference type="Gene3D" id="3.40.50.720">
    <property type="entry name" value="NAD(P)-binding Rossmann-like Domain"/>
    <property type="match status" value="1"/>
</dbReference>
<evidence type="ECO:0000256" key="3">
    <source>
        <dbReference type="ARBA" id="ARBA00022833"/>
    </source>
</evidence>
<keyword evidence="4" id="KW-0560">Oxidoreductase</keyword>
<dbReference type="InterPro" id="IPR031640">
    <property type="entry name" value="Glu_dehyd_C"/>
</dbReference>